<dbReference type="OMA" id="FFCEREI"/>
<dbReference type="EMBL" id="KB202619">
    <property type="protein sequence ID" value="ESO89196.1"/>
    <property type="molecule type" value="Genomic_DNA"/>
</dbReference>
<dbReference type="InterPro" id="IPR027417">
    <property type="entry name" value="P-loop_NTPase"/>
</dbReference>
<dbReference type="Proteomes" id="UP000030746">
    <property type="component" value="Unassembled WGS sequence"/>
</dbReference>
<accession>V4A7C2</accession>
<dbReference type="InterPro" id="IPR056884">
    <property type="entry name" value="NPHP3-like_N"/>
</dbReference>
<evidence type="ECO:0000313" key="4">
    <source>
        <dbReference type="EMBL" id="ESO89196.1"/>
    </source>
</evidence>
<dbReference type="HOGENOM" id="CLU_306150_0_0_1"/>
<dbReference type="InterPro" id="IPR051191">
    <property type="entry name" value="DCAF12"/>
</dbReference>
<dbReference type="Pfam" id="PF24883">
    <property type="entry name" value="NPHP3_N"/>
    <property type="match status" value="1"/>
</dbReference>
<evidence type="ECO:0000256" key="2">
    <source>
        <dbReference type="SAM" id="MobiDB-lite"/>
    </source>
</evidence>
<dbReference type="AlphaFoldDB" id="V4A7C2"/>
<keyword evidence="5" id="KW-1185">Reference proteome</keyword>
<keyword evidence="1" id="KW-0677">Repeat</keyword>
<sequence>MSSGQNTDDEFFTKLEIYDKLRKCWNVIDSQCYNDTKNEKKEKKKLKPVKAGGWRTVRIFVSSTFTDFYNEREILVKQVFPELREWCESRRIQLIDCDLRWGVPKDTTTGETIAICLEELDLCHETNEGEPFFLNMTCDRYGWIPSDTDIPDDVKEKYNWIHNTSITFMEIMHGALRILGAYKNDISALRISEAYKNDILALRISEAYKNEISALRISEAYKNEISALRISGDYNIDKFIKFLIAAFVNYSNKGNDNAVFFVRNKDFIKDIPTDQQVKFKDTDTYSQEQLRLQKSKIRECFPHQVFDYSVKYNGLMDVMGKQMVSVTSLQTFASEVLDFFKTAISKKYPSPKQENISMEDIEKDLQWSFISEKAESMIGRECDIQTLIDVTKDKNNDVELRDKTDPNARNIEGWNIQEDDNKLFIVEGKSGWGKTSLLAKVTSILVNEDADIFYHFCGSTNLSRQEDNLMQRLIDFLQPSQSETPQESEKDRNDAGANSQDKTTDCHENGENNSKAESAEETNKKKPKELLQEAFRNVRNSKRKMILILDAVNELTSMDLREHLFWLFPSTPNNIRCIVSSNQHKPTLSRLAEYPTYWYTLQPMNESNLKELAINYLGNYKKKLDDEQLNLLIHNTGADNPQWVRLMCEELRVYGDFGSLTKKIEELPKTLDGLFSVIFSRLLTEDVTGCIKKTLCLIGVSYNGLPLVDILKILGDIVKNETIQAPPLHWAQARRHLKPYIRTVGYPHELLTFSHESIWKAVEKILLSNASEKAKWHVSLADYFQNTCENSTLRTQCIPFHLNRANLGKRLVKFLQSDVDATRIPDFTRSSYLQDFRCESMPSKTVKICTFCSYSYVDTKEDCLWNGVNSCIVCGIERLRCNSSASPQVPGTKEAKFCAFCSCKRGLFKATKFWQSKDCCIVCGAHAFGHQVYYGRMCSFHSTGAPNTSKCIVCNNIIFDKQSMNVSKGKLCNQCGFGNYSKTCCILNPRT</sequence>
<evidence type="ECO:0000256" key="1">
    <source>
        <dbReference type="ARBA" id="ARBA00022737"/>
    </source>
</evidence>
<name>V4A7C2_LOTGI</name>
<dbReference type="SUPFAM" id="SSF52540">
    <property type="entry name" value="P-loop containing nucleoside triphosphate hydrolases"/>
    <property type="match status" value="1"/>
</dbReference>
<dbReference type="PANTHER" id="PTHR19860:SF42">
    <property type="entry name" value="RING-TYPE DOMAIN-CONTAINING PROTEIN"/>
    <property type="match status" value="1"/>
</dbReference>
<dbReference type="PANTHER" id="PTHR19860">
    <property type="entry name" value="DDB1- AND CUL4-ASSOCIATED FACTOR 12-RELATED"/>
    <property type="match status" value="1"/>
</dbReference>
<gene>
    <name evidence="4" type="ORF">LOTGIDRAFT_154286</name>
</gene>
<dbReference type="OrthoDB" id="2325716at2759"/>
<organism evidence="4 5">
    <name type="scientific">Lottia gigantea</name>
    <name type="common">Giant owl limpet</name>
    <dbReference type="NCBI Taxonomy" id="225164"/>
    <lineage>
        <taxon>Eukaryota</taxon>
        <taxon>Metazoa</taxon>
        <taxon>Spiralia</taxon>
        <taxon>Lophotrochozoa</taxon>
        <taxon>Mollusca</taxon>
        <taxon>Gastropoda</taxon>
        <taxon>Patellogastropoda</taxon>
        <taxon>Lottioidea</taxon>
        <taxon>Lottiidae</taxon>
        <taxon>Lottia</taxon>
    </lineage>
</organism>
<feature type="compositionally biased region" description="Basic and acidic residues" evidence="2">
    <location>
        <begin position="517"/>
        <end position="528"/>
    </location>
</feature>
<dbReference type="CTD" id="20236262"/>
<dbReference type="KEGG" id="lgi:LOTGIDRAFT_154286"/>
<dbReference type="Gene3D" id="3.40.50.300">
    <property type="entry name" value="P-loop containing nucleotide triphosphate hydrolases"/>
    <property type="match status" value="1"/>
</dbReference>
<feature type="domain" description="Nephrocystin 3-like N-terminal" evidence="3">
    <location>
        <begin position="411"/>
        <end position="581"/>
    </location>
</feature>
<proteinExistence type="predicted"/>
<dbReference type="GeneID" id="20236262"/>
<dbReference type="RefSeq" id="XP_009060234.1">
    <property type="nucleotide sequence ID" value="XM_009061986.1"/>
</dbReference>
<evidence type="ECO:0000259" key="3">
    <source>
        <dbReference type="Pfam" id="PF24883"/>
    </source>
</evidence>
<protein>
    <recommendedName>
        <fullName evidence="3">Nephrocystin 3-like N-terminal domain-containing protein</fullName>
    </recommendedName>
</protein>
<feature type="region of interest" description="Disordered" evidence="2">
    <location>
        <begin position="478"/>
        <end position="528"/>
    </location>
</feature>
<reference evidence="4 5" key="1">
    <citation type="journal article" date="2013" name="Nature">
        <title>Insights into bilaterian evolution from three spiralian genomes.</title>
        <authorList>
            <person name="Simakov O."/>
            <person name="Marletaz F."/>
            <person name="Cho S.J."/>
            <person name="Edsinger-Gonzales E."/>
            <person name="Havlak P."/>
            <person name="Hellsten U."/>
            <person name="Kuo D.H."/>
            <person name="Larsson T."/>
            <person name="Lv J."/>
            <person name="Arendt D."/>
            <person name="Savage R."/>
            <person name="Osoegawa K."/>
            <person name="de Jong P."/>
            <person name="Grimwood J."/>
            <person name="Chapman J.A."/>
            <person name="Shapiro H."/>
            <person name="Aerts A."/>
            <person name="Otillar R.P."/>
            <person name="Terry A.Y."/>
            <person name="Boore J.L."/>
            <person name="Grigoriev I.V."/>
            <person name="Lindberg D.R."/>
            <person name="Seaver E.C."/>
            <person name="Weisblat D.A."/>
            <person name="Putnam N.H."/>
            <person name="Rokhsar D.S."/>
        </authorList>
    </citation>
    <scope>NUCLEOTIDE SEQUENCE [LARGE SCALE GENOMIC DNA]</scope>
</reference>
<dbReference type="STRING" id="225164.V4A7C2"/>
<dbReference type="GO" id="GO:0080008">
    <property type="term" value="C:Cul4-RING E3 ubiquitin ligase complex"/>
    <property type="evidence" value="ECO:0007669"/>
    <property type="project" value="TreeGrafter"/>
</dbReference>
<evidence type="ECO:0000313" key="5">
    <source>
        <dbReference type="Proteomes" id="UP000030746"/>
    </source>
</evidence>